<evidence type="ECO:0000313" key="12">
    <source>
        <dbReference type="EMBL" id="OSX79606.1"/>
    </source>
</evidence>
<keyword evidence="9" id="KW-0482">Metalloprotease</keyword>
<evidence type="ECO:0000256" key="3">
    <source>
        <dbReference type="ARBA" id="ARBA00022645"/>
    </source>
</evidence>
<dbReference type="GO" id="GO:0004181">
    <property type="term" value="F:metallocarboxypeptidase activity"/>
    <property type="evidence" value="ECO:0007669"/>
    <property type="project" value="InterPro"/>
</dbReference>
<evidence type="ECO:0000259" key="11">
    <source>
        <dbReference type="PROSITE" id="PS52035"/>
    </source>
</evidence>
<dbReference type="OrthoDB" id="3626597at2759"/>
<dbReference type="AlphaFoldDB" id="A0A1X6PFT5"/>
<dbReference type="GO" id="GO:0005615">
    <property type="term" value="C:extracellular space"/>
    <property type="evidence" value="ECO:0007669"/>
    <property type="project" value="TreeGrafter"/>
</dbReference>
<dbReference type="PANTHER" id="PTHR11705:SF143">
    <property type="entry name" value="SLL0236 PROTEIN"/>
    <property type="match status" value="1"/>
</dbReference>
<dbReference type="PRINTS" id="PR00765">
    <property type="entry name" value="CRBOXYPTASEA"/>
</dbReference>
<feature type="domain" description="Peptidase M14" evidence="11">
    <location>
        <begin position="42"/>
        <end position="344"/>
    </location>
</feature>
<keyword evidence="6" id="KW-0732">Signal</keyword>
<evidence type="ECO:0000256" key="2">
    <source>
        <dbReference type="ARBA" id="ARBA00005988"/>
    </source>
</evidence>
<sequence>MLGLATSPRANTSTAADGLAAAAASTPAPVLSAAAATEFYTAYRSLTAVNRRMDLLAADYPGVAATIPIGKSVLGRQLTALAVGHTPADAPVRLVVLGLQHAREWVAGLVPLYTGEMLVRGAAEHPDLAAFLTRVQLLFVPMVNPDGFVYTVTTDRMWRKNRSDDGSTCPGVDLNRNWGVDWGGPHATSTVEPCRETYTGAAPFSEPETTAIRDLIDAHPGIVGFIDFHAYGELVLGAWAHAEEPPADRPNDKAYGMAVTDGVNRVHASGYRYGTGGEFIYLASGVASDWATAANMSAVTIELRPNNAPGAGLSLGTEFLLPASEVLPTCEEGMGGVIGAARFLERAARGGDDDLEPVDWVPLRGG</sequence>
<dbReference type="CDD" id="cd03860">
    <property type="entry name" value="M14_CP_A-B_like"/>
    <property type="match status" value="1"/>
</dbReference>
<keyword evidence="8" id="KW-0862">Zinc</keyword>
<keyword evidence="13" id="KW-1185">Reference proteome</keyword>
<feature type="active site" description="Proton donor/acceptor" evidence="10">
    <location>
        <position position="302"/>
    </location>
</feature>
<dbReference type="Proteomes" id="UP000218209">
    <property type="component" value="Unassembled WGS sequence"/>
</dbReference>
<evidence type="ECO:0000256" key="1">
    <source>
        <dbReference type="ARBA" id="ARBA00001947"/>
    </source>
</evidence>
<dbReference type="FunFam" id="3.40.630.10:FF:000084">
    <property type="entry name" value="Carboxypeptidase B2"/>
    <property type="match status" value="1"/>
</dbReference>
<dbReference type="GO" id="GO:0008270">
    <property type="term" value="F:zinc ion binding"/>
    <property type="evidence" value="ECO:0007669"/>
    <property type="project" value="InterPro"/>
</dbReference>
<dbReference type="Pfam" id="PF00246">
    <property type="entry name" value="Peptidase_M14"/>
    <property type="match status" value="1"/>
</dbReference>
<comment type="cofactor">
    <cofactor evidence="1">
        <name>Zn(2+)</name>
        <dbReference type="ChEBI" id="CHEBI:29105"/>
    </cofactor>
</comment>
<dbReference type="PROSITE" id="PS52035">
    <property type="entry name" value="PEPTIDASE_M14"/>
    <property type="match status" value="1"/>
</dbReference>
<evidence type="ECO:0000256" key="8">
    <source>
        <dbReference type="ARBA" id="ARBA00022833"/>
    </source>
</evidence>
<keyword evidence="3" id="KW-0121">Carboxypeptidase</keyword>
<reference evidence="12 13" key="1">
    <citation type="submission" date="2017-03" db="EMBL/GenBank/DDBJ databases">
        <title>WGS assembly of Porphyra umbilicalis.</title>
        <authorList>
            <person name="Brawley S.H."/>
            <person name="Blouin N.A."/>
            <person name="Ficko-Blean E."/>
            <person name="Wheeler G.L."/>
            <person name="Lohr M."/>
            <person name="Goodson H.V."/>
            <person name="Jenkins J.W."/>
            <person name="Blaby-Haas C.E."/>
            <person name="Helliwell K.E."/>
            <person name="Chan C."/>
            <person name="Marriage T."/>
            <person name="Bhattacharya D."/>
            <person name="Klein A.S."/>
            <person name="Badis Y."/>
            <person name="Brodie J."/>
            <person name="Cao Y."/>
            <person name="Collen J."/>
            <person name="Dittami S.M."/>
            <person name="Gachon C.M."/>
            <person name="Green B.R."/>
            <person name="Karpowicz S."/>
            <person name="Kim J.W."/>
            <person name="Kudahl U."/>
            <person name="Lin S."/>
            <person name="Michel G."/>
            <person name="Mittag M."/>
            <person name="Olson B.J."/>
            <person name="Pangilinan J."/>
            <person name="Peng Y."/>
            <person name="Qiu H."/>
            <person name="Shu S."/>
            <person name="Singer J.T."/>
            <person name="Smith A.G."/>
            <person name="Sprecher B.N."/>
            <person name="Wagner V."/>
            <person name="Wang W."/>
            <person name="Wang Z.-Y."/>
            <person name="Yan J."/>
            <person name="Yarish C."/>
            <person name="Zoeuner-Riek S."/>
            <person name="Zhuang Y."/>
            <person name="Zou Y."/>
            <person name="Lindquist E.A."/>
            <person name="Grimwood J."/>
            <person name="Barry K."/>
            <person name="Rokhsar D.S."/>
            <person name="Schmutz J."/>
            <person name="Stiller J.W."/>
            <person name="Grossman A.R."/>
            <person name="Prochnik S.E."/>
        </authorList>
    </citation>
    <scope>NUCLEOTIDE SEQUENCE [LARGE SCALE GENOMIC DNA]</scope>
    <source>
        <strain evidence="12">4086291</strain>
    </source>
</reference>
<protein>
    <recommendedName>
        <fullName evidence="11">Peptidase M14 domain-containing protein</fullName>
    </recommendedName>
</protein>
<dbReference type="SMART" id="SM00631">
    <property type="entry name" value="Zn_pept"/>
    <property type="match status" value="1"/>
</dbReference>
<proteinExistence type="inferred from homology"/>
<dbReference type="GO" id="GO:0006508">
    <property type="term" value="P:proteolysis"/>
    <property type="evidence" value="ECO:0007669"/>
    <property type="project" value="UniProtKB-KW"/>
</dbReference>
<name>A0A1X6PFT5_PORUM</name>
<dbReference type="EMBL" id="KV918788">
    <property type="protein sequence ID" value="OSX79606.1"/>
    <property type="molecule type" value="Genomic_DNA"/>
</dbReference>
<gene>
    <name evidence="12" type="ORF">BU14_0074s0036</name>
</gene>
<dbReference type="PANTHER" id="PTHR11705">
    <property type="entry name" value="PROTEASE FAMILY M14 CARBOXYPEPTIDASE A,B"/>
    <property type="match status" value="1"/>
</dbReference>
<dbReference type="SUPFAM" id="SSF53187">
    <property type="entry name" value="Zn-dependent exopeptidases"/>
    <property type="match status" value="1"/>
</dbReference>
<keyword evidence="7" id="KW-0378">Hydrolase</keyword>
<evidence type="ECO:0000256" key="6">
    <source>
        <dbReference type="ARBA" id="ARBA00022729"/>
    </source>
</evidence>
<evidence type="ECO:0000256" key="7">
    <source>
        <dbReference type="ARBA" id="ARBA00022801"/>
    </source>
</evidence>
<dbReference type="Gene3D" id="3.40.630.10">
    <property type="entry name" value="Zn peptidases"/>
    <property type="match status" value="1"/>
</dbReference>
<dbReference type="InterPro" id="IPR000834">
    <property type="entry name" value="Peptidase_M14"/>
</dbReference>
<accession>A0A1X6PFT5</accession>
<evidence type="ECO:0000256" key="9">
    <source>
        <dbReference type="ARBA" id="ARBA00023049"/>
    </source>
</evidence>
<organism evidence="12 13">
    <name type="scientific">Porphyra umbilicalis</name>
    <name type="common">Purple laver</name>
    <name type="synonym">Red alga</name>
    <dbReference type="NCBI Taxonomy" id="2786"/>
    <lineage>
        <taxon>Eukaryota</taxon>
        <taxon>Rhodophyta</taxon>
        <taxon>Bangiophyceae</taxon>
        <taxon>Bangiales</taxon>
        <taxon>Bangiaceae</taxon>
        <taxon>Porphyra</taxon>
    </lineage>
</organism>
<evidence type="ECO:0000313" key="13">
    <source>
        <dbReference type="Proteomes" id="UP000218209"/>
    </source>
</evidence>
<evidence type="ECO:0000256" key="4">
    <source>
        <dbReference type="ARBA" id="ARBA00022670"/>
    </source>
</evidence>
<evidence type="ECO:0000256" key="5">
    <source>
        <dbReference type="ARBA" id="ARBA00022723"/>
    </source>
</evidence>
<evidence type="ECO:0000256" key="10">
    <source>
        <dbReference type="PROSITE-ProRule" id="PRU01379"/>
    </source>
</evidence>
<comment type="similarity">
    <text evidence="2 10">Belongs to the peptidase M14 family.</text>
</comment>
<keyword evidence="5" id="KW-0479">Metal-binding</keyword>
<keyword evidence="4" id="KW-0645">Protease</keyword>